<feature type="domain" description="Xylose isomerase-like TIM barrel" evidence="1">
    <location>
        <begin position="22"/>
        <end position="281"/>
    </location>
</feature>
<keyword evidence="2" id="KW-0413">Isomerase</keyword>
<sequence>MLEIGVQTKEAVSDENPQAGFEMLREAGFACVDFSLNGYLLNTDIYENRLNRFFDASIAELESFFAPHKAGAQKAGIRIHQMHMPYPIYVPSGTREVNEYLWQKMAPKSMELCAYLGCHYIVIHGFKLARELGREDLEWAQTEKFIHYLAPMAKEMGITLCVENLYTSLGGHMVEGPCCNARKAAERIERINEQYGAEVLGFCFDTGHANLVGLDMEEFITTLGPGLKVLHIHDNDGITDLHQVPYTFARTRENTSSTDWAGFLRGLRNIKYRGVLNFETAPVLTAFPREMHLETLKFIARIGAYWSKEIVQ</sequence>
<dbReference type="InterPro" id="IPR013022">
    <property type="entry name" value="Xyl_isomerase-like_TIM-brl"/>
</dbReference>
<dbReference type="PANTHER" id="PTHR12110">
    <property type="entry name" value="HYDROXYPYRUVATE ISOMERASE"/>
    <property type="match status" value="1"/>
</dbReference>
<dbReference type="Pfam" id="PF01261">
    <property type="entry name" value="AP_endonuc_2"/>
    <property type="match status" value="1"/>
</dbReference>
<gene>
    <name evidence="2" type="ORF">SAMN05216582_11412</name>
</gene>
<evidence type="ECO:0000259" key="1">
    <source>
        <dbReference type="Pfam" id="PF01261"/>
    </source>
</evidence>
<organism evidence="2 3">
    <name type="scientific">Selenomonas ruminantium</name>
    <dbReference type="NCBI Taxonomy" id="971"/>
    <lineage>
        <taxon>Bacteria</taxon>
        <taxon>Bacillati</taxon>
        <taxon>Bacillota</taxon>
        <taxon>Negativicutes</taxon>
        <taxon>Selenomonadales</taxon>
        <taxon>Selenomonadaceae</taxon>
        <taxon>Selenomonas</taxon>
    </lineage>
</organism>
<evidence type="ECO:0000313" key="3">
    <source>
        <dbReference type="Proteomes" id="UP000184263"/>
    </source>
</evidence>
<name>A0A1M6UQJ2_SELRU</name>
<dbReference type="InterPro" id="IPR050312">
    <property type="entry name" value="IolE/XylAMocC-like"/>
</dbReference>
<dbReference type="OrthoDB" id="9801960at2"/>
<dbReference type="Proteomes" id="UP000184263">
    <property type="component" value="Unassembled WGS sequence"/>
</dbReference>
<evidence type="ECO:0000313" key="2">
    <source>
        <dbReference type="EMBL" id="SHK71445.1"/>
    </source>
</evidence>
<dbReference type="InterPro" id="IPR036237">
    <property type="entry name" value="Xyl_isomerase-like_sf"/>
</dbReference>
<accession>A0A1M6UQJ2</accession>
<dbReference type="SUPFAM" id="SSF51658">
    <property type="entry name" value="Xylose isomerase-like"/>
    <property type="match status" value="1"/>
</dbReference>
<dbReference type="GO" id="GO:0016853">
    <property type="term" value="F:isomerase activity"/>
    <property type="evidence" value="ECO:0007669"/>
    <property type="project" value="UniProtKB-KW"/>
</dbReference>
<reference evidence="2 3" key="1">
    <citation type="submission" date="2016-11" db="EMBL/GenBank/DDBJ databases">
        <authorList>
            <person name="Jaros S."/>
            <person name="Januszkiewicz K."/>
            <person name="Wedrychowicz H."/>
        </authorList>
    </citation>
    <scope>NUCLEOTIDE SEQUENCE [LARGE SCALE GENOMIC DNA]</scope>
    <source>
        <strain evidence="2 3">HD4</strain>
    </source>
</reference>
<proteinExistence type="predicted"/>
<dbReference type="EMBL" id="FRBC01000014">
    <property type="protein sequence ID" value="SHK71445.1"/>
    <property type="molecule type" value="Genomic_DNA"/>
</dbReference>
<dbReference type="Gene3D" id="3.20.20.150">
    <property type="entry name" value="Divalent-metal-dependent TIM barrel enzymes"/>
    <property type="match status" value="1"/>
</dbReference>
<protein>
    <submittedName>
        <fullName evidence="2">Sugar phosphate isomerase/epimerase</fullName>
    </submittedName>
</protein>
<dbReference type="RefSeq" id="WP_073089928.1">
    <property type="nucleotide sequence ID" value="NZ_FRBC01000014.1"/>
</dbReference>
<dbReference type="AlphaFoldDB" id="A0A1M6UQJ2"/>